<keyword evidence="2" id="KW-1185">Reference proteome</keyword>
<gene>
    <name evidence="1" type="ORF">SMRZ_LOCUS23798</name>
</gene>
<dbReference type="Proteomes" id="UP000277204">
    <property type="component" value="Unassembled WGS sequence"/>
</dbReference>
<sequence>MVVRGSRQETLDMGFVLLGTPQRDVPVIMRKLVLPDVFDPVSVSFTVSFFLLN</sequence>
<accession>A0A183N674</accession>
<evidence type="ECO:0000313" key="1">
    <source>
        <dbReference type="EMBL" id="VDP48729.1"/>
    </source>
</evidence>
<evidence type="ECO:0000313" key="2">
    <source>
        <dbReference type="Proteomes" id="UP000277204"/>
    </source>
</evidence>
<organism evidence="1 2">
    <name type="scientific">Schistosoma margrebowiei</name>
    <dbReference type="NCBI Taxonomy" id="48269"/>
    <lineage>
        <taxon>Eukaryota</taxon>
        <taxon>Metazoa</taxon>
        <taxon>Spiralia</taxon>
        <taxon>Lophotrochozoa</taxon>
        <taxon>Platyhelminthes</taxon>
        <taxon>Trematoda</taxon>
        <taxon>Digenea</taxon>
        <taxon>Strigeidida</taxon>
        <taxon>Schistosomatoidea</taxon>
        <taxon>Schistosomatidae</taxon>
        <taxon>Schistosoma</taxon>
    </lineage>
</organism>
<protein>
    <submittedName>
        <fullName evidence="1">Uncharacterized protein</fullName>
    </submittedName>
</protein>
<name>A0A183N674_9TREM</name>
<dbReference type="EMBL" id="UZAI01019943">
    <property type="protein sequence ID" value="VDP48729.1"/>
    <property type="molecule type" value="Genomic_DNA"/>
</dbReference>
<reference evidence="1 2" key="1">
    <citation type="submission" date="2018-11" db="EMBL/GenBank/DDBJ databases">
        <authorList>
            <consortium name="Pathogen Informatics"/>
        </authorList>
    </citation>
    <scope>NUCLEOTIDE SEQUENCE [LARGE SCALE GENOMIC DNA]</scope>
    <source>
        <strain evidence="1 2">Zambia</strain>
    </source>
</reference>
<proteinExistence type="predicted"/>
<dbReference type="AlphaFoldDB" id="A0A183N674"/>